<dbReference type="GO" id="GO:0000977">
    <property type="term" value="F:RNA polymerase II transcription regulatory region sequence-specific DNA binding"/>
    <property type="evidence" value="ECO:0007669"/>
    <property type="project" value="TreeGrafter"/>
</dbReference>
<keyword evidence="12" id="KW-1185">Reference proteome</keyword>
<dbReference type="SMART" id="SM00389">
    <property type="entry name" value="HOX"/>
    <property type="match status" value="1"/>
</dbReference>
<feature type="compositionally biased region" description="Gly residues" evidence="10">
    <location>
        <begin position="10"/>
        <end position="21"/>
    </location>
</feature>
<keyword evidence="2" id="KW-0217">Developmental protein</keyword>
<evidence type="ECO:0000259" key="11">
    <source>
        <dbReference type="PROSITE" id="PS50071"/>
    </source>
</evidence>
<dbReference type="InterPro" id="IPR009057">
    <property type="entry name" value="Homeodomain-like_sf"/>
</dbReference>
<comment type="subcellular location">
    <subcellularLocation>
        <location evidence="1 8 9">Nucleus</location>
    </subcellularLocation>
</comment>
<dbReference type="Proteomes" id="UP000515140">
    <property type="component" value="Unplaced"/>
</dbReference>
<evidence type="ECO:0000256" key="3">
    <source>
        <dbReference type="ARBA" id="ARBA00022491"/>
    </source>
</evidence>
<evidence type="ECO:0000256" key="1">
    <source>
        <dbReference type="ARBA" id="ARBA00004123"/>
    </source>
</evidence>
<evidence type="ECO:0000256" key="4">
    <source>
        <dbReference type="ARBA" id="ARBA00023125"/>
    </source>
</evidence>
<evidence type="ECO:0000256" key="5">
    <source>
        <dbReference type="ARBA" id="ARBA00023155"/>
    </source>
</evidence>
<evidence type="ECO:0000256" key="10">
    <source>
        <dbReference type="SAM" id="MobiDB-lite"/>
    </source>
</evidence>
<dbReference type="PANTHER" id="PTHR24338:SF9">
    <property type="entry name" value="HOMEOBOX PROTEIN MSX-3"/>
    <property type="match status" value="1"/>
</dbReference>
<evidence type="ECO:0000256" key="8">
    <source>
        <dbReference type="PROSITE-ProRule" id="PRU00108"/>
    </source>
</evidence>
<dbReference type="Gene3D" id="1.10.10.60">
    <property type="entry name" value="Homeodomain-like"/>
    <property type="match status" value="1"/>
</dbReference>
<organism evidence="12 13">
    <name type="scientific">Phascolarctos cinereus</name>
    <name type="common">Koala</name>
    <dbReference type="NCBI Taxonomy" id="38626"/>
    <lineage>
        <taxon>Eukaryota</taxon>
        <taxon>Metazoa</taxon>
        <taxon>Chordata</taxon>
        <taxon>Craniata</taxon>
        <taxon>Vertebrata</taxon>
        <taxon>Euteleostomi</taxon>
        <taxon>Mammalia</taxon>
        <taxon>Metatheria</taxon>
        <taxon>Diprotodontia</taxon>
        <taxon>Phascolarctidae</taxon>
        <taxon>Phascolarctos</taxon>
    </lineage>
</organism>
<keyword evidence="5 8" id="KW-0371">Homeobox</keyword>
<comment type="similarity">
    <text evidence="7">Belongs to the Msh homeobox family.</text>
</comment>
<proteinExistence type="inferred from homology"/>
<gene>
    <name evidence="13" type="primary">LOC110220171</name>
</gene>
<name>A0A6P5LRC7_PHACI</name>
<feature type="region of interest" description="Disordered" evidence="10">
    <location>
        <begin position="1"/>
        <end position="93"/>
    </location>
</feature>
<sequence length="160" mass="17207">MAGVTDIQGCGCGLHPGGVGPLGPFPEKALQGGDAGELPEPALRGNSSSQRRFDLPFDGKGSIMDLGSKRPKELHSRTLQSPIAHPPKTQEQAKALDALHDGTTAGLRTEFQQKQYLSAIERAEFSSSLSLSETQIQSWFGNRRAKAKRLQEATLEKLKG</sequence>
<evidence type="ECO:0000256" key="2">
    <source>
        <dbReference type="ARBA" id="ARBA00022473"/>
    </source>
</evidence>
<protein>
    <submittedName>
        <fullName evidence="13">Homeobox protein MSX-1-like</fullName>
    </submittedName>
</protein>
<dbReference type="InterPro" id="IPR001356">
    <property type="entry name" value="HD"/>
</dbReference>
<dbReference type="GO" id="GO:0005634">
    <property type="term" value="C:nucleus"/>
    <property type="evidence" value="ECO:0007669"/>
    <property type="project" value="UniProtKB-SubCell"/>
</dbReference>
<keyword evidence="3" id="KW-0678">Repressor</keyword>
<accession>A0A6P5LRC7</accession>
<evidence type="ECO:0000313" key="13">
    <source>
        <dbReference type="RefSeq" id="XP_020859763.1"/>
    </source>
</evidence>
<evidence type="ECO:0000256" key="6">
    <source>
        <dbReference type="ARBA" id="ARBA00023242"/>
    </source>
</evidence>
<dbReference type="SUPFAM" id="SSF46689">
    <property type="entry name" value="Homeodomain-like"/>
    <property type="match status" value="1"/>
</dbReference>
<dbReference type="AlphaFoldDB" id="A0A6P5LRC7"/>
<evidence type="ECO:0000256" key="7">
    <source>
        <dbReference type="ARBA" id="ARBA00038425"/>
    </source>
</evidence>
<dbReference type="InterPro" id="IPR050674">
    <property type="entry name" value="Msh_Homeobox_Regulators"/>
</dbReference>
<dbReference type="PANTHER" id="PTHR24338">
    <property type="entry name" value="HOMEOBOX PROTEIN MSX"/>
    <property type="match status" value="1"/>
</dbReference>
<dbReference type="RefSeq" id="XP_020859763.1">
    <property type="nucleotide sequence ID" value="XM_021004104.1"/>
</dbReference>
<dbReference type="Pfam" id="PF00046">
    <property type="entry name" value="Homeodomain"/>
    <property type="match status" value="1"/>
</dbReference>
<dbReference type="GO" id="GO:0000981">
    <property type="term" value="F:DNA-binding transcription factor activity, RNA polymerase II-specific"/>
    <property type="evidence" value="ECO:0007669"/>
    <property type="project" value="InterPro"/>
</dbReference>
<keyword evidence="6 8" id="KW-0539">Nucleus</keyword>
<dbReference type="CDD" id="cd00086">
    <property type="entry name" value="homeodomain"/>
    <property type="match status" value="1"/>
</dbReference>
<dbReference type="InParanoid" id="A0A6P5LRC7"/>
<reference evidence="13" key="1">
    <citation type="submission" date="2025-08" db="UniProtKB">
        <authorList>
            <consortium name="RefSeq"/>
        </authorList>
    </citation>
    <scope>IDENTIFICATION</scope>
    <source>
        <tissue evidence="13">Spleen</tissue>
    </source>
</reference>
<feature type="compositionally biased region" description="Basic and acidic residues" evidence="10">
    <location>
        <begin position="67"/>
        <end position="76"/>
    </location>
</feature>
<feature type="domain" description="Homeobox" evidence="11">
    <location>
        <begin position="107"/>
        <end position="150"/>
    </location>
</feature>
<dbReference type="PROSITE" id="PS00027">
    <property type="entry name" value="HOMEOBOX_1"/>
    <property type="match status" value="1"/>
</dbReference>
<feature type="DNA-binding region" description="Homeobox" evidence="8">
    <location>
        <begin position="109"/>
        <end position="151"/>
    </location>
</feature>
<dbReference type="InterPro" id="IPR017970">
    <property type="entry name" value="Homeobox_CS"/>
</dbReference>
<evidence type="ECO:0000313" key="12">
    <source>
        <dbReference type="Proteomes" id="UP000515140"/>
    </source>
</evidence>
<keyword evidence="4 8" id="KW-0238">DNA-binding</keyword>
<dbReference type="GO" id="GO:0048598">
    <property type="term" value="P:embryonic morphogenesis"/>
    <property type="evidence" value="ECO:0007669"/>
    <property type="project" value="TreeGrafter"/>
</dbReference>
<dbReference type="KEGG" id="pcw:110220171"/>
<dbReference type="PROSITE" id="PS50071">
    <property type="entry name" value="HOMEOBOX_2"/>
    <property type="match status" value="1"/>
</dbReference>
<evidence type="ECO:0000256" key="9">
    <source>
        <dbReference type="RuleBase" id="RU000682"/>
    </source>
</evidence>
<dbReference type="GeneID" id="110220171"/>